<evidence type="ECO:0000313" key="1">
    <source>
        <dbReference type="EMBL" id="KAI8569278.1"/>
    </source>
</evidence>
<gene>
    <name evidence="1" type="ORF">RHMOL_Rhmol02G0266500</name>
</gene>
<sequence>MGRATKAAKTIRKNDQLIEIPDGVLSTIISMLTLKDAVRTSVLSKQWRFIWICHSDLWFDSANVLGKVVSSKSISESEKKLQTCKFLERVNQFMHQRCKGTKVDSFALHFCLGKDSAPHIDQWISSAITKGVENIDLDLSESCTFTADHYSSTASEGSEEYEFPIRLLAAAGEKSSVKHLQLTSCSLIAPLDSNSLTSLVTIQLENVKIGNEQLESLLSSCLFLEGLSLHLCNCLFELNFIAPNLRLKRLSIHNCFRLQKMELRTKNLALFEYTGHLILFYFKDVPRLAEAFLNFTTDSRLDGAAYALTKFVSDVPQLETLNLVSVLAMKVLKLPETVPTTFTNIRELVLTIFPFDDEDKLCWSNYILKNFPLLYKLQLNLFCANFIKQPNKIERVLQNCPHNQLTELEINGFYGNHHEQVLLKYLLDNLAELKVLAVSPCQKVYKGFNSWLYEEANSWYEVRMESVCEWLDAVVPSTVRLEVR</sequence>
<name>A0ACC0PWX2_RHOML</name>
<protein>
    <submittedName>
        <fullName evidence="1">Uncharacterized protein</fullName>
    </submittedName>
</protein>
<dbReference type="EMBL" id="CM046389">
    <property type="protein sequence ID" value="KAI8569278.1"/>
    <property type="molecule type" value="Genomic_DNA"/>
</dbReference>
<organism evidence="1 2">
    <name type="scientific">Rhododendron molle</name>
    <name type="common">Chinese azalea</name>
    <name type="synonym">Azalea mollis</name>
    <dbReference type="NCBI Taxonomy" id="49168"/>
    <lineage>
        <taxon>Eukaryota</taxon>
        <taxon>Viridiplantae</taxon>
        <taxon>Streptophyta</taxon>
        <taxon>Embryophyta</taxon>
        <taxon>Tracheophyta</taxon>
        <taxon>Spermatophyta</taxon>
        <taxon>Magnoliopsida</taxon>
        <taxon>eudicotyledons</taxon>
        <taxon>Gunneridae</taxon>
        <taxon>Pentapetalae</taxon>
        <taxon>asterids</taxon>
        <taxon>Ericales</taxon>
        <taxon>Ericaceae</taxon>
        <taxon>Ericoideae</taxon>
        <taxon>Rhodoreae</taxon>
        <taxon>Rhododendron</taxon>
    </lineage>
</organism>
<proteinExistence type="predicted"/>
<reference evidence="1" key="1">
    <citation type="submission" date="2022-02" db="EMBL/GenBank/DDBJ databases">
        <title>Plant Genome Project.</title>
        <authorList>
            <person name="Zhang R.-G."/>
        </authorList>
    </citation>
    <scope>NUCLEOTIDE SEQUENCE</scope>
    <source>
        <strain evidence="1">AT1</strain>
    </source>
</reference>
<evidence type="ECO:0000313" key="2">
    <source>
        <dbReference type="Proteomes" id="UP001062846"/>
    </source>
</evidence>
<dbReference type="Proteomes" id="UP001062846">
    <property type="component" value="Chromosome 2"/>
</dbReference>
<comment type="caution">
    <text evidence="1">The sequence shown here is derived from an EMBL/GenBank/DDBJ whole genome shotgun (WGS) entry which is preliminary data.</text>
</comment>
<keyword evidence="2" id="KW-1185">Reference proteome</keyword>
<accession>A0ACC0PWX2</accession>